<dbReference type="Pfam" id="PF06127">
    <property type="entry name" value="Mpo1-like"/>
    <property type="match status" value="1"/>
</dbReference>
<keyword evidence="4" id="KW-1185">Reference proteome</keyword>
<keyword evidence="2" id="KW-0472">Membrane</keyword>
<gene>
    <name evidence="3" type="ORF">SAMN05216464_10263</name>
</gene>
<dbReference type="OrthoDB" id="5515308at2"/>
<feature type="transmembrane region" description="Helical" evidence="2">
    <location>
        <begin position="80"/>
        <end position="96"/>
    </location>
</feature>
<proteinExistence type="predicted"/>
<dbReference type="Proteomes" id="UP000199072">
    <property type="component" value="Unassembled WGS sequence"/>
</dbReference>
<dbReference type="EMBL" id="FNAI01000002">
    <property type="protein sequence ID" value="SDD61129.1"/>
    <property type="molecule type" value="Genomic_DNA"/>
</dbReference>
<dbReference type="InterPro" id="IPR009305">
    <property type="entry name" value="Mpo1-like"/>
</dbReference>
<evidence type="ECO:0000313" key="3">
    <source>
        <dbReference type="EMBL" id="SDD61129.1"/>
    </source>
</evidence>
<feature type="transmembrane region" description="Helical" evidence="2">
    <location>
        <begin position="101"/>
        <end position="123"/>
    </location>
</feature>
<evidence type="ECO:0000313" key="4">
    <source>
        <dbReference type="Proteomes" id="UP000199072"/>
    </source>
</evidence>
<reference evidence="3 4" key="1">
    <citation type="submission" date="2016-10" db="EMBL/GenBank/DDBJ databases">
        <authorList>
            <person name="de Groot N.N."/>
        </authorList>
    </citation>
    <scope>NUCLEOTIDE SEQUENCE [LARGE SCALE GENOMIC DNA]</scope>
    <source>
        <strain evidence="3 4">47C3B</strain>
    </source>
</reference>
<evidence type="ECO:0008006" key="5">
    <source>
        <dbReference type="Google" id="ProtNLM"/>
    </source>
</evidence>
<organism evidence="3 4">
    <name type="scientific">Mucilaginibacter pineti</name>
    <dbReference type="NCBI Taxonomy" id="1391627"/>
    <lineage>
        <taxon>Bacteria</taxon>
        <taxon>Pseudomonadati</taxon>
        <taxon>Bacteroidota</taxon>
        <taxon>Sphingobacteriia</taxon>
        <taxon>Sphingobacteriales</taxon>
        <taxon>Sphingobacteriaceae</taxon>
        <taxon>Mucilaginibacter</taxon>
    </lineage>
</organism>
<evidence type="ECO:0000256" key="2">
    <source>
        <dbReference type="SAM" id="Phobius"/>
    </source>
</evidence>
<feature type="transmembrane region" description="Helical" evidence="2">
    <location>
        <begin position="129"/>
        <end position="149"/>
    </location>
</feature>
<dbReference type="STRING" id="1391627.SAMN05216464_10263"/>
<feature type="compositionally biased region" description="Basic and acidic residues" evidence="1">
    <location>
        <begin position="1"/>
        <end position="12"/>
    </location>
</feature>
<sequence>MAADKKYTDNKKQSPGTGNPARPDGKLAEQYFNEYAAGHQDAVNKTIHYICIPPLIFGLFGLIWAIPFPHLGFLGQYNGYFNWASFVIAIAIYYYLKLSPLISYIVLLILLGFSYIIIELLAWQAAGGFPMWVICFICALPSLNAIIYGNGREVTAAKPRLLFLSLAVAPAYFLHLLFKKLFVKY</sequence>
<dbReference type="RefSeq" id="WP_091145316.1">
    <property type="nucleotide sequence ID" value="NZ_FNAI01000002.1"/>
</dbReference>
<feature type="region of interest" description="Disordered" evidence="1">
    <location>
        <begin position="1"/>
        <end position="24"/>
    </location>
</feature>
<keyword evidence="2" id="KW-1133">Transmembrane helix</keyword>
<feature type="transmembrane region" description="Helical" evidence="2">
    <location>
        <begin position="161"/>
        <end position="178"/>
    </location>
</feature>
<accession>A0A1G6W5L1</accession>
<evidence type="ECO:0000256" key="1">
    <source>
        <dbReference type="SAM" id="MobiDB-lite"/>
    </source>
</evidence>
<feature type="transmembrane region" description="Helical" evidence="2">
    <location>
        <begin position="47"/>
        <end position="68"/>
    </location>
</feature>
<protein>
    <recommendedName>
        <fullName evidence="5">DUF962 domain-containing protein</fullName>
    </recommendedName>
</protein>
<dbReference type="AlphaFoldDB" id="A0A1G6W5L1"/>
<name>A0A1G6W5L1_9SPHI</name>
<keyword evidence="2" id="KW-0812">Transmembrane</keyword>